<keyword evidence="3" id="KW-1185">Reference proteome</keyword>
<organism evidence="2 3">
    <name type="scientific">Aeromonas media</name>
    <dbReference type="NCBI Taxonomy" id="651"/>
    <lineage>
        <taxon>Bacteria</taxon>
        <taxon>Pseudomonadati</taxon>
        <taxon>Pseudomonadota</taxon>
        <taxon>Gammaproteobacteria</taxon>
        <taxon>Aeromonadales</taxon>
        <taxon>Aeromonadaceae</taxon>
        <taxon>Aeromonas</taxon>
    </lineage>
</organism>
<evidence type="ECO:0008006" key="4">
    <source>
        <dbReference type="Google" id="ProtNLM"/>
    </source>
</evidence>
<protein>
    <recommendedName>
        <fullName evidence="4">CopG family transcriptional regulator</fullName>
    </recommendedName>
</protein>
<dbReference type="EMBL" id="CP038449">
    <property type="protein sequence ID" value="QJT41222.1"/>
    <property type="molecule type" value="Genomic_DNA"/>
</dbReference>
<proteinExistence type="predicted"/>
<evidence type="ECO:0000313" key="3">
    <source>
        <dbReference type="Proteomes" id="UP000502657"/>
    </source>
</evidence>
<name>A0ABX6NXV7_AERME</name>
<evidence type="ECO:0000256" key="1">
    <source>
        <dbReference type="SAM" id="MobiDB-lite"/>
    </source>
</evidence>
<reference evidence="2 3" key="1">
    <citation type="submission" date="2019-03" db="EMBL/GenBank/DDBJ databases">
        <title>Novel transposon Tn6433 accelerates the dissemination of tet(E) in Aeromonas from aerobic biofilm under oxytetracycline stress.</title>
        <authorList>
            <person name="Shi Y."/>
            <person name="Tian Z."/>
            <person name="Zhang Y."/>
            <person name="Zhang H."/>
            <person name="Yang M."/>
        </authorList>
    </citation>
    <scope>NUCLEOTIDE SEQUENCE [LARGE SCALE GENOMIC DNA]</scope>
    <source>
        <strain evidence="2 3">R50-22</strain>
        <plasmid evidence="3">paeme5</plasmid>
    </source>
</reference>
<sequence>MNEKNARRGAPIKPDNEKHSERLGEIRVMAAQLENYLLAAELEGKSKSDWVRDTLDAQARRTIKKHRKL</sequence>
<accession>A0ABX6NXV7</accession>
<dbReference type="RefSeq" id="WP_171270055.1">
    <property type="nucleotide sequence ID" value="NZ_CP038446.1"/>
</dbReference>
<evidence type="ECO:0000313" key="2">
    <source>
        <dbReference type="EMBL" id="QJT41222.1"/>
    </source>
</evidence>
<dbReference type="Proteomes" id="UP000502657">
    <property type="component" value="Plasmid pAeme5"/>
</dbReference>
<feature type="region of interest" description="Disordered" evidence="1">
    <location>
        <begin position="1"/>
        <end position="21"/>
    </location>
</feature>
<keyword evidence="2" id="KW-0614">Plasmid</keyword>
<gene>
    <name evidence="2" type="ORF">E4188_22240</name>
</gene>
<geneLocation type="plasmid" evidence="3">
    <name>paeme5</name>
</geneLocation>